<dbReference type="PANTHER" id="PTHR30175">
    <property type="entry name" value="PHOSPHOTRANSFERASE SYSTEM TRANSPORT PROTEIN"/>
    <property type="match status" value="1"/>
</dbReference>
<keyword evidence="2" id="KW-0813">Transport</keyword>
<dbReference type="GO" id="GO:0009401">
    <property type="term" value="P:phosphoenolpyruvate-dependent sugar phosphotransferase system"/>
    <property type="evidence" value="ECO:0007669"/>
    <property type="project" value="UniProtKB-KW"/>
</dbReference>
<sequence length="614" mass="65377">MAQYEVIAADILKNIGGKENVTNINHCATRLRLQVADDNKINDEAISKLSGVAGTVMHGNQYQIVIGTDVANVYNEFIKLSGDVQTDSTATTHKKDVSLKSVGQTIVDFISGTFVPILGVLVAAGLVSAVLNIGVSFFGLSTKSGTYTVLYAIYQAGYYFLPVYLGYSAAKKLNVSAMMGAFLGATLLYKTIDSAKGLDFLGLMIPQIQYNTSVIPILLGVLFMKLIDTGLDRVTPKSIKFFTKPLLTMIIVVPVTLLWLGPLGYEIGTVIATGLNFVNLKLGWLSVGLIGALTPLLVMTGTNQALFPLCIAAIASVGYDAFILPGMLAANIAVGAATLAVAFYTKNEHEKQVALSAGITGVMGITEPSIFGVLIKNRIALLSTMFAAGISGALAGLVSLKQYAIVSPGIAALPTFVHSSGAGLDNNFYWSLVVVILSAGLSFGLTYVFGRKAQLQKKDELATDDMHVYQPVSGQVIPLQEVNDDVFSKGLLGDGFAVKPDNRGVYSPVIGTVTMVAETKHAIGFLSDSGIEVLIHLGIDTVELNGLPFDIKIKNGNHVVKGQLIGEMNLDMIRKEQKDTTVIVALTQPNKQLEDKRYTDTQIGDVIGNVSVVQ</sequence>
<dbReference type="PROSITE" id="PS51093">
    <property type="entry name" value="PTS_EIIA_TYPE_1"/>
    <property type="match status" value="1"/>
</dbReference>
<feature type="transmembrane region" description="Helical" evidence="12">
    <location>
        <begin position="277"/>
        <end position="298"/>
    </location>
</feature>
<evidence type="ECO:0000256" key="8">
    <source>
        <dbReference type="ARBA" id="ARBA00022777"/>
    </source>
</evidence>
<dbReference type="AlphaFoldDB" id="A0AAX6LEB2"/>
<feature type="domain" description="PTS EIIA type-1" evidence="13">
    <location>
        <begin position="484"/>
        <end position="588"/>
    </location>
</feature>
<dbReference type="SUPFAM" id="SSF55604">
    <property type="entry name" value="Glucose permease domain IIB"/>
    <property type="match status" value="1"/>
</dbReference>
<dbReference type="Gene3D" id="2.70.70.10">
    <property type="entry name" value="Glucose Permease (Domain IIA)"/>
    <property type="match status" value="1"/>
</dbReference>
<dbReference type="GO" id="GO:0005886">
    <property type="term" value="C:plasma membrane"/>
    <property type="evidence" value="ECO:0007669"/>
    <property type="project" value="UniProtKB-SubCell"/>
</dbReference>
<dbReference type="InterPro" id="IPR050558">
    <property type="entry name" value="PTS_Sugar-Specific_Components"/>
</dbReference>
<evidence type="ECO:0000256" key="9">
    <source>
        <dbReference type="ARBA" id="ARBA00022989"/>
    </source>
</evidence>
<proteinExistence type="predicted"/>
<dbReference type="PROSITE" id="PS01035">
    <property type="entry name" value="PTS_EIIB_TYPE_1_CYS"/>
    <property type="match status" value="1"/>
</dbReference>
<dbReference type="Pfam" id="PF00367">
    <property type="entry name" value="PTS_EIIB"/>
    <property type="match status" value="1"/>
</dbReference>
<dbReference type="Gene3D" id="3.30.1360.60">
    <property type="entry name" value="Glucose permease domain IIB"/>
    <property type="match status" value="1"/>
</dbReference>
<dbReference type="NCBIfam" id="TIGR00830">
    <property type="entry name" value="PTBA"/>
    <property type="match status" value="1"/>
</dbReference>
<evidence type="ECO:0000259" key="14">
    <source>
        <dbReference type="PROSITE" id="PS51098"/>
    </source>
</evidence>
<evidence type="ECO:0000256" key="11">
    <source>
        <dbReference type="PROSITE-ProRule" id="PRU00421"/>
    </source>
</evidence>
<feature type="transmembrane region" description="Helical" evidence="12">
    <location>
        <begin position="328"/>
        <end position="345"/>
    </location>
</feature>
<dbReference type="EMBL" id="JAPEQV010000008">
    <property type="protein sequence ID" value="MDF2312873.1"/>
    <property type="molecule type" value="Genomic_DNA"/>
</dbReference>
<organism evidence="16 17">
    <name type="scientific">Lactiplantibacillus pentosus</name>
    <name type="common">Lactobacillus pentosus</name>
    <dbReference type="NCBI Taxonomy" id="1589"/>
    <lineage>
        <taxon>Bacteria</taxon>
        <taxon>Bacillati</taxon>
        <taxon>Bacillota</taxon>
        <taxon>Bacilli</taxon>
        <taxon>Lactobacillales</taxon>
        <taxon>Lactobacillaceae</taxon>
        <taxon>Lactiplantibacillus</taxon>
    </lineage>
</organism>
<reference evidence="16" key="2">
    <citation type="journal article" date="2023" name="Front Nutr">
        <title>Lactiplantibacillus pentosus P2020 protects the hyperuricemia and renal inflammation in mice.</title>
        <authorList>
            <person name="Wang Z."/>
            <person name="Song L."/>
            <person name="Li X."/>
            <person name="Xiao Y."/>
            <person name="Huang Y."/>
            <person name="Zhang Y."/>
            <person name="Li J."/>
            <person name="Li M."/>
            <person name="Ren Z."/>
        </authorList>
    </citation>
    <scope>NUCLEOTIDE SEQUENCE</scope>
    <source>
        <strain evidence="16">P2000</strain>
    </source>
</reference>
<dbReference type="PANTHER" id="PTHR30175:SF1">
    <property type="entry name" value="PTS SYSTEM ARBUTIN-, CELLOBIOSE-, AND SALICIN-SPECIFIC EIIBC COMPONENT-RELATED"/>
    <property type="match status" value="1"/>
</dbReference>
<evidence type="ECO:0000256" key="1">
    <source>
        <dbReference type="ARBA" id="ARBA00004651"/>
    </source>
</evidence>
<evidence type="ECO:0000259" key="15">
    <source>
        <dbReference type="PROSITE" id="PS51103"/>
    </source>
</evidence>
<dbReference type="InterPro" id="IPR036878">
    <property type="entry name" value="Glu_permease_IIB"/>
</dbReference>
<dbReference type="PROSITE" id="PS51098">
    <property type="entry name" value="PTS_EIIB_TYPE_1"/>
    <property type="match status" value="1"/>
</dbReference>
<dbReference type="SUPFAM" id="SSF51261">
    <property type="entry name" value="Duplicated hybrid motif"/>
    <property type="match status" value="1"/>
</dbReference>
<dbReference type="PROSITE" id="PS51103">
    <property type="entry name" value="PTS_EIIC_TYPE_1"/>
    <property type="match status" value="1"/>
</dbReference>
<dbReference type="InterPro" id="IPR011055">
    <property type="entry name" value="Dup_hybrid_motif"/>
</dbReference>
<keyword evidence="5" id="KW-0808">Transferase</keyword>
<evidence type="ECO:0000256" key="3">
    <source>
        <dbReference type="ARBA" id="ARBA00022475"/>
    </source>
</evidence>
<evidence type="ECO:0000313" key="16">
    <source>
        <dbReference type="EMBL" id="MDF2312873.1"/>
    </source>
</evidence>
<feature type="transmembrane region" description="Helical" evidence="12">
    <location>
        <begin position="428"/>
        <end position="449"/>
    </location>
</feature>
<keyword evidence="6" id="KW-0598">Phosphotransferase system</keyword>
<feature type="active site" description="Phosphocysteine intermediate; for EIIB activity" evidence="11">
    <location>
        <position position="27"/>
    </location>
</feature>
<dbReference type="Pfam" id="PF02378">
    <property type="entry name" value="PTS_EIIC"/>
    <property type="match status" value="1"/>
</dbReference>
<evidence type="ECO:0000256" key="12">
    <source>
        <dbReference type="SAM" id="Phobius"/>
    </source>
</evidence>
<evidence type="ECO:0000313" key="17">
    <source>
        <dbReference type="Proteomes" id="UP001151834"/>
    </source>
</evidence>
<feature type="transmembrane region" description="Helical" evidence="12">
    <location>
        <begin position="379"/>
        <end position="400"/>
    </location>
</feature>
<dbReference type="Proteomes" id="UP001151834">
    <property type="component" value="Unassembled WGS sequence"/>
</dbReference>
<name>A0AAX6LEB2_LACPE</name>
<keyword evidence="3" id="KW-1003">Cell membrane</keyword>
<gene>
    <name evidence="16" type="ORF">OOJ94_08590</name>
</gene>
<keyword evidence="4" id="KW-0762">Sugar transport</keyword>
<dbReference type="CDD" id="cd00212">
    <property type="entry name" value="PTS_IIB_glc"/>
    <property type="match status" value="1"/>
</dbReference>
<feature type="transmembrane region" description="Helical" evidence="12">
    <location>
        <begin position="144"/>
        <end position="161"/>
    </location>
</feature>
<keyword evidence="9 12" id="KW-1133">Transmembrane helix</keyword>
<evidence type="ECO:0000256" key="6">
    <source>
        <dbReference type="ARBA" id="ARBA00022683"/>
    </source>
</evidence>
<protein>
    <submittedName>
        <fullName evidence="16">Glucose PTS transporter subunit IIA</fullName>
    </submittedName>
</protein>
<dbReference type="GO" id="GO:0015771">
    <property type="term" value="P:trehalose transport"/>
    <property type="evidence" value="ECO:0007669"/>
    <property type="project" value="TreeGrafter"/>
</dbReference>
<dbReference type="FunFam" id="3.30.1360.60:FF:000001">
    <property type="entry name" value="PTS system glucose-specific IIBC component PtsG"/>
    <property type="match status" value="1"/>
</dbReference>
<evidence type="ECO:0000256" key="2">
    <source>
        <dbReference type="ARBA" id="ARBA00022448"/>
    </source>
</evidence>
<accession>A0AAX6LEB2</accession>
<dbReference type="RefSeq" id="WP_203181037.1">
    <property type="nucleotide sequence ID" value="NZ_CP043671.1"/>
</dbReference>
<evidence type="ECO:0000256" key="7">
    <source>
        <dbReference type="ARBA" id="ARBA00022692"/>
    </source>
</evidence>
<feature type="transmembrane region" description="Helical" evidence="12">
    <location>
        <begin position="245"/>
        <end position="265"/>
    </location>
</feature>
<feature type="transmembrane region" description="Helical" evidence="12">
    <location>
        <begin position="114"/>
        <end position="138"/>
    </location>
</feature>
<dbReference type="GO" id="GO:0090589">
    <property type="term" value="F:protein-phosphocysteine-trehalose phosphotransferase system transporter activity"/>
    <property type="evidence" value="ECO:0007669"/>
    <property type="project" value="TreeGrafter"/>
</dbReference>
<dbReference type="Pfam" id="PF00358">
    <property type="entry name" value="PTS_EIIA_1"/>
    <property type="match status" value="1"/>
</dbReference>
<comment type="caution">
    <text evidence="16">The sequence shown here is derived from an EMBL/GenBank/DDBJ whole genome shotgun (WGS) entry which is preliminary data.</text>
</comment>
<dbReference type="InterPro" id="IPR001127">
    <property type="entry name" value="PTS_EIIA_1_perm"/>
</dbReference>
<dbReference type="InterPro" id="IPR001996">
    <property type="entry name" value="PTS_IIB_1"/>
</dbReference>
<dbReference type="GO" id="GO:0016301">
    <property type="term" value="F:kinase activity"/>
    <property type="evidence" value="ECO:0007669"/>
    <property type="project" value="UniProtKB-KW"/>
</dbReference>
<reference evidence="16" key="1">
    <citation type="submission" date="2022-11" db="EMBL/GenBank/DDBJ databases">
        <authorList>
            <person name="Wang Z."/>
        </authorList>
    </citation>
    <scope>NUCLEOTIDE SEQUENCE</scope>
    <source>
        <strain evidence="16">P2000</strain>
    </source>
</reference>
<evidence type="ECO:0000259" key="13">
    <source>
        <dbReference type="PROSITE" id="PS51093"/>
    </source>
</evidence>
<dbReference type="InterPro" id="IPR003352">
    <property type="entry name" value="PTS_EIIC"/>
</dbReference>
<feature type="transmembrane region" description="Helical" evidence="12">
    <location>
        <begin position="173"/>
        <end position="192"/>
    </location>
</feature>
<keyword evidence="8" id="KW-0418">Kinase</keyword>
<keyword evidence="10 12" id="KW-0472">Membrane</keyword>
<dbReference type="InterPro" id="IPR018113">
    <property type="entry name" value="PTrfase_EIIB_Cys"/>
</dbReference>
<feature type="domain" description="PTS EIIB type-1" evidence="14">
    <location>
        <begin position="5"/>
        <end position="87"/>
    </location>
</feature>
<keyword evidence="7 12" id="KW-0812">Transmembrane</keyword>
<comment type="subcellular location">
    <subcellularLocation>
        <location evidence="1">Cell membrane</location>
        <topology evidence="1">Multi-pass membrane protein</topology>
    </subcellularLocation>
</comment>
<evidence type="ECO:0000256" key="4">
    <source>
        <dbReference type="ARBA" id="ARBA00022597"/>
    </source>
</evidence>
<feature type="transmembrane region" description="Helical" evidence="12">
    <location>
        <begin position="204"/>
        <end position="224"/>
    </location>
</feature>
<dbReference type="PROSITE" id="PS00371">
    <property type="entry name" value="PTS_EIIA_TYPE_1_HIS"/>
    <property type="match status" value="1"/>
</dbReference>
<evidence type="ECO:0000256" key="5">
    <source>
        <dbReference type="ARBA" id="ARBA00022679"/>
    </source>
</evidence>
<evidence type="ECO:0000256" key="10">
    <source>
        <dbReference type="ARBA" id="ARBA00023136"/>
    </source>
</evidence>
<dbReference type="GO" id="GO:0008982">
    <property type="term" value="F:protein-N(PI)-phosphohistidine-sugar phosphotransferase activity"/>
    <property type="evidence" value="ECO:0007669"/>
    <property type="project" value="InterPro"/>
</dbReference>
<feature type="domain" description="PTS EIIC type-1" evidence="15">
    <location>
        <begin position="108"/>
        <end position="467"/>
    </location>
</feature>
<dbReference type="InterPro" id="IPR013013">
    <property type="entry name" value="PTS_EIIC_1"/>
</dbReference>